<keyword evidence="11" id="KW-0966">Cell projection</keyword>
<evidence type="ECO:0000256" key="5">
    <source>
        <dbReference type="ARBA" id="ARBA00022989"/>
    </source>
</evidence>
<keyword evidence="12" id="KW-1185">Reference proteome</keyword>
<feature type="domain" description="OmpA-like" evidence="10">
    <location>
        <begin position="134"/>
        <end position="256"/>
    </location>
</feature>
<keyword evidence="5 9" id="KW-1133">Transmembrane helix</keyword>
<keyword evidence="3" id="KW-1003">Cell membrane</keyword>
<dbReference type="PANTHER" id="PTHR30329">
    <property type="entry name" value="STATOR ELEMENT OF FLAGELLAR MOTOR COMPLEX"/>
    <property type="match status" value="1"/>
</dbReference>
<comment type="similarity">
    <text evidence="2">Belongs to the MotB family.</text>
</comment>
<feature type="transmembrane region" description="Helical" evidence="9">
    <location>
        <begin position="20"/>
        <end position="38"/>
    </location>
</feature>
<dbReference type="PROSITE" id="PS51123">
    <property type="entry name" value="OMPA_2"/>
    <property type="match status" value="1"/>
</dbReference>
<keyword evidence="6 7" id="KW-0472">Membrane</keyword>
<keyword evidence="11" id="KW-0969">Cilium</keyword>
<dbReference type="Pfam" id="PF13677">
    <property type="entry name" value="MotB_plug"/>
    <property type="match status" value="1"/>
</dbReference>
<dbReference type="GO" id="GO:0005886">
    <property type="term" value="C:plasma membrane"/>
    <property type="evidence" value="ECO:0007669"/>
    <property type="project" value="UniProtKB-SubCell"/>
</dbReference>
<evidence type="ECO:0000256" key="2">
    <source>
        <dbReference type="ARBA" id="ARBA00008914"/>
    </source>
</evidence>
<evidence type="ECO:0000256" key="8">
    <source>
        <dbReference type="SAM" id="MobiDB-lite"/>
    </source>
</evidence>
<dbReference type="CDD" id="cd07185">
    <property type="entry name" value="OmpA_C-like"/>
    <property type="match status" value="1"/>
</dbReference>
<comment type="caution">
    <text evidence="11">The sequence shown here is derived from an EMBL/GenBank/DDBJ whole genome shotgun (WGS) entry which is preliminary data.</text>
</comment>
<dbReference type="AlphaFoldDB" id="A0A5R9F261"/>
<dbReference type="NCBIfam" id="NF005831">
    <property type="entry name" value="PRK07734.1"/>
    <property type="match status" value="1"/>
</dbReference>
<dbReference type="InterPro" id="IPR036737">
    <property type="entry name" value="OmpA-like_sf"/>
</dbReference>
<dbReference type="Pfam" id="PF00691">
    <property type="entry name" value="OmpA"/>
    <property type="match status" value="1"/>
</dbReference>
<dbReference type="RefSeq" id="WP_138127304.1">
    <property type="nucleotide sequence ID" value="NZ_SWLG01000009.1"/>
</dbReference>
<evidence type="ECO:0000259" key="10">
    <source>
        <dbReference type="PROSITE" id="PS51123"/>
    </source>
</evidence>
<dbReference type="EMBL" id="SWLG01000009">
    <property type="protein sequence ID" value="TLS36619.1"/>
    <property type="molecule type" value="Genomic_DNA"/>
</dbReference>
<evidence type="ECO:0000256" key="6">
    <source>
        <dbReference type="ARBA" id="ARBA00023136"/>
    </source>
</evidence>
<keyword evidence="4 9" id="KW-0812">Transmembrane</keyword>
<protein>
    <submittedName>
        <fullName evidence="11">Flagellar motor protein MotB</fullName>
    </submittedName>
</protein>
<feature type="compositionally biased region" description="Basic and acidic residues" evidence="8">
    <location>
        <begin position="84"/>
        <end position="101"/>
    </location>
</feature>
<name>A0A5R9F261_9BACL</name>
<dbReference type="OrthoDB" id="9815217at2"/>
<evidence type="ECO:0000256" key="9">
    <source>
        <dbReference type="SAM" id="Phobius"/>
    </source>
</evidence>
<dbReference type="Gene3D" id="3.30.1330.60">
    <property type="entry name" value="OmpA-like domain"/>
    <property type="match status" value="1"/>
</dbReference>
<dbReference type="InterPro" id="IPR006665">
    <property type="entry name" value="OmpA-like"/>
</dbReference>
<evidence type="ECO:0000256" key="4">
    <source>
        <dbReference type="ARBA" id="ARBA00022692"/>
    </source>
</evidence>
<organism evidence="11 12">
    <name type="scientific">Exobacillus caeni</name>
    <dbReference type="NCBI Taxonomy" id="2574798"/>
    <lineage>
        <taxon>Bacteria</taxon>
        <taxon>Bacillati</taxon>
        <taxon>Bacillota</taxon>
        <taxon>Bacilli</taxon>
        <taxon>Bacillales</taxon>
        <taxon>Guptibacillaceae</taxon>
        <taxon>Exobacillus</taxon>
    </lineage>
</organism>
<feature type="region of interest" description="Disordered" evidence="8">
    <location>
        <begin position="81"/>
        <end position="101"/>
    </location>
</feature>
<reference evidence="11 12" key="1">
    <citation type="submission" date="2019-04" db="EMBL/GenBank/DDBJ databases">
        <title>Bacillus caeni sp. nov., a bacterium isolated from mangrove sediment.</title>
        <authorList>
            <person name="Huang H."/>
            <person name="Mo K."/>
            <person name="Hu Y."/>
        </authorList>
    </citation>
    <scope>NUCLEOTIDE SEQUENCE [LARGE SCALE GENOMIC DNA]</scope>
    <source>
        <strain evidence="11 12">HB172195</strain>
    </source>
</reference>
<keyword evidence="11" id="KW-0282">Flagellum</keyword>
<dbReference type="PANTHER" id="PTHR30329:SF21">
    <property type="entry name" value="LIPOPROTEIN YIAD-RELATED"/>
    <property type="match status" value="1"/>
</dbReference>
<evidence type="ECO:0000313" key="11">
    <source>
        <dbReference type="EMBL" id="TLS36619.1"/>
    </source>
</evidence>
<evidence type="ECO:0000256" key="1">
    <source>
        <dbReference type="ARBA" id="ARBA00004162"/>
    </source>
</evidence>
<proteinExistence type="inferred from homology"/>
<evidence type="ECO:0000313" key="12">
    <source>
        <dbReference type="Proteomes" id="UP000308230"/>
    </source>
</evidence>
<evidence type="ECO:0000256" key="7">
    <source>
        <dbReference type="PROSITE-ProRule" id="PRU00473"/>
    </source>
</evidence>
<evidence type="ECO:0000256" key="3">
    <source>
        <dbReference type="ARBA" id="ARBA00022475"/>
    </source>
</evidence>
<sequence length="259" mass="29358">MGRKKRHDDHEDHVDESWLIPYADMLTLLLALFIVLFASSQVDASKFRAISNTFNEVLKGGSGVLEQSPSIIEPMEELPVSLPDKPEEQEVTKEEDSKMTAEEDMQELKELKEKIDTYIQEKKLASYLKTDLTGEGLMITIREAALYGSGQASLSQDAKKLAREISRLLVTDPPRHITVTGHTDNQPIHNSDFPSNWHLSSERALNFMAELLKNKKLNPRLFSFTGYGEFRPIASNDTAEGRAKNRRVEVLILPYDEKN</sequence>
<dbReference type="SUPFAM" id="SSF103088">
    <property type="entry name" value="OmpA-like"/>
    <property type="match status" value="1"/>
</dbReference>
<dbReference type="Proteomes" id="UP000308230">
    <property type="component" value="Unassembled WGS sequence"/>
</dbReference>
<accession>A0A5R9F261</accession>
<dbReference type="InterPro" id="IPR025713">
    <property type="entry name" value="MotB-like_N_dom"/>
</dbReference>
<comment type="subcellular location">
    <subcellularLocation>
        <location evidence="1">Cell membrane</location>
        <topology evidence="1">Single-pass membrane protein</topology>
    </subcellularLocation>
</comment>
<dbReference type="InterPro" id="IPR050330">
    <property type="entry name" value="Bact_OuterMem_StrucFunc"/>
</dbReference>
<gene>
    <name evidence="11" type="primary">motB</name>
    <name evidence="11" type="ORF">FCL54_13940</name>
</gene>